<evidence type="ECO:0000256" key="3">
    <source>
        <dbReference type="ARBA" id="ARBA00023110"/>
    </source>
</evidence>
<dbReference type="EC" id="5.2.1.8" evidence="2 5"/>
<evidence type="ECO:0000259" key="6">
    <source>
        <dbReference type="PROSITE" id="PS50059"/>
    </source>
</evidence>
<dbReference type="Gene3D" id="3.10.50.40">
    <property type="match status" value="1"/>
</dbReference>
<dbReference type="GO" id="GO:0003755">
    <property type="term" value="F:peptidyl-prolyl cis-trans isomerase activity"/>
    <property type="evidence" value="ECO:0007669"/>
    <property type="project" value="UniProtKB-KW"/>
</dbReference>
<dbReference type="SUPFAM" id="SSF54534">
    <property type="entry name" value="FKBP-like"/>
    <property type="match status" value="1"/>
</dbReference>
<organism evidence="7">
    <name type="scientific">Leptocylindrus danicus</name>
    <dbReference type="NCBI Taxonomy" id="163516"/>
    <lineage>
        <taxon>Eukaryota</taxon>
        <taxon>Sar</taxon>
        <taxon>Stramenopiles</taxon>
        <taxon>Ochrophyta</taxon>
        <taxon>Bacillariophyta</taxon>
        <taxon>Coscinodiscophyceae</taxon>
        <taxon>Chaetocerotophycidae</taxon>
        <taxon>Leptocylindrales</taxon>
        <taxon>Leptocylindraceae</taxon>
        <taxon>Leptocylindrus</taxon>
    </lineage>
</organism>
<dbReference type="InterPro" id="IPR046357">
    <property type="entry name" value="PPIase_dom_sf"/>
</dbReference>
<protein>
    <recommendedName>
        <fullName evidence="2 5">peptidylprolyl isomerase</fullName>
        <ecNumber evidence="2 5">5.2.1.8</ecNumber>
    </recommendedName>
</protein>
<dbReference type="InterPro" id="IPR001179">
    <property type="entry name" value="PPIase_FKBP_dom"/>
</dbReference>
<dbReference type="GO" id="GO:0005737">
    <property type="term" value="C:cytoplasm"/>
    <property type="evidence" value="ECO:0007669"/>
    <property type="project" value="TreeGrafter"/>
</dbReference>
<sequence length="151" mass="16681">MCAPSRSQGQRSRLVYASILRVTFTTSYEYSSIEMSKQESNEVTVEVVAAGDGKNYPKRGNTVTIHYTGYLLGGDNNVQFDTSSGRKPFSFKLFGEQVIQGLDDGVSQLSLHEKARITIPAKNAYGKRGFPGLVPRNTDIAFDVELLEFSD</sequence>
<dbReference type="AlphaFoldDB" id="A0A6U2QBA8"/>
<name>A0A6U2QBA8_9STRA</name>
<evidence type="ECO:0000256" key="4">
    <source>
        <dbReference type="ARBA" id="ARBA00023235"/>
    </source>
</evidence>
<dbReference type="InterPro" id="IPR050689">
    <property type="entry name" value="FKBP-type_PPIase"/>
</dbReference>
<evidence type="ECO:0000256" key="1">
    <source>
        <dbReference type="ARBA" id="ARBA00000971"/>
    </source>
</evidence>
<comment type="catalytic activity">
    <reaction evidence="1 5">
        <text>[protein]-peptidylproline (omega=180) = [protein]-peptidylproline (omega=0)</text>
        <dbReference type="Rhea" id="RHEA:16237"/>
        <dbReference type="Rhea" id="RHEA-COMP:10747"/>
        <dbReference type="Rhea" id="RHEA-COMP:10748"/>
        <dbReference type="ChEBI" id="CHEBI:83833"/>
        <dbReference type="ChEBI" id="CHEBI:83834"/>
        <dbReference type="EC" id="5.2.1.8"/>
    </reaction>
</comment>
<reference evidence="7" key="1">
    <citation type="submission" date="2021-01" db="EMBL/GenBank/DDBJ databases">
        <authorList>
            <person name="Corre E."/>
            <person name="Pelletier E."/>
            <person name="Niang G."/>
            <person name="Scheremetjew M."/>
            <person name="Finn R."/>
            <person name="Kale V."/>
            <person name="Holt S."/>
            <person name="Cochrane G."/>
            <person name="Meng A."/>
            <person name="Brown T."/>
            <person name="Cohen L."/>
        </authorList>
    </citation>
    <scope>NUCLEOTIDE SEQUENCE</scope>
    <source>
        <strain evidence="7">B650</strain>
    </source>
</reference>
<proteinExistence type="predicted"/>
<dbReference type="Pfam" id="PF00254">
    <property type="entry name" value="FKBP_C"/>
    <property type="match status" value="1"/>
</dbReference>
<evidence type="ECO:0000256" key="2">
    <source>
        <dbReference type="ARBA" id="ARBA00013194"/>
    </source>
</evidence>
<evidence type="ECO:0000256" key="5">
    <source>
        <dbReference type="PROSITE-ProRule" id="PRU00277"/>
    </source>
</evidence>
<keyword evidence="4 5" id="KW-0413">Isomerase</keyword>
<feature type="domain" description="PPIase FKBP-type" evidence="6">
    <location>
        <begin position="60"/>
        <end position="150"/>
    </location>
</feature>
<evidence type="ECO:0000313" key="8">
    <source>
        <dbReference type="EMBL" id="CAD9592760.1"/>
    </source>
</evidence>
<keyword evidence="3 5" id="KW-0697">Rotamase</keyword>
<dbReference type="EMBL" id="HBGY01022146">
    <property type="protein sequence ID" value="CAD9592760.1"/>
    <property type="molecule type" value="Transcribed_RNA"/>
</dbReference>
<dbReference type="PANTHER" id="PTHR10516">
    <property type="entry name" value="PEPTIDYL-PROLYL CIS-TRANS ISOMERASE"/>
    <property type="match status" value="1"/>
</dbReference>
<evidence type="ECO:0000313" key="7">
    <source>
        <dbReference type="EMBL" id="CAD9592755.1"/>
    </source>
</evidence>
<dbReference type="PANTHER" id="PTHR10516:SF443">
    <property type="entry name" value="FK506-BINDING PROTEIN 59-RELATED"/>
    <property type="match status" value="1"/>
</dbReference>
<gene>
    <name evidence="7" type="ORF">LDAN0321_LOCUS13975</name>
    <name evidence="8" type="ORF">LDAN0321_LOCUS13977</name>
</gene>
<dbReference type="PROSITE" id="PS50059">
    <property type="entry name" value="FKBP_PPIASE"/>
    <property type="match status" value="1"/>
</dbReference>
<accession>A0A6U2QBA8</accession>
<dbReference type="EMBL" id="HBGY01022144">
    <property type="protein sequence ID" value="CAD9592755.1"/>
    <property type="molecule type" value="Transcribed_RNA"/>
</dbReference>